<evidence type="ECO:0000256" key="3">
    <source>
        <dbReference type="ARBA" id="ARBA00022771"/>
    </source>
</evidence>
<keyword evidence="4 5" id="KW-0862">Zinc</keyword>
<feature type="zinc finger region" description="C3H1-type" evidence="5">
    <location>
        <begin position="173"/>
        <end position="201"/>
    </location>
</feature>
<protein>
    <recommendedName>
        <fullName evidence="6">Pre-mRNA-splicing factor CWC24</fullName>
    </recommendedName>
</protein>
<name>A0A0E9NJ91_SAICN</name>
<dbReference type="Gene3D" id="3.30.40.10">
    <property type="entry name" value="Zinc/RING finger domain, C3HC4 (zinc finger)"/>
    <property type="match status" value="1"/>
</dbReference>
<evidence type="ECO:0000256" key="4">
    <source>
        <dbReference type="ARBA" id="ARBA00022833"/>
    </source>
</evidence>
<dbReference type="GO" id="GO:0003677">
    <property type="term" value="F:DNA binding"/>
    <property type="evidence" value="ECO:0007669"/>
    <property type="project" value="UniProtKB-UniRule"/>
</dbReference>
<reference evidence="10 11" key="2">
    <citation type="journal article" date="2014" name="J. Gen. Appl. Microbiol.">
        <title>The early diverging ascomycetous budding yeast Saitoella complicata has three histone deacetylases belonging to the Clr6, Hos2, and Rpd3 lineages.</title>
        <authorList>
            <person name="Nishida H."/>
            <person name="Matsumoto T."/>
            <person name="Kondo S."/>
            <person name="Hamamoto M."/>
            <person name="Yoshikawa H."/>
        </authorList>
    </citation>
    <scope>NUCLEOTIDE SEQUENCE [LARGE SCALE GENOMIC DNA]</scope>
    <source>
        <strain evidence="10 11">NRRL Y-17804</strain>
    </source>
</reference>
<keyword evidence="11" id="KW-1185">Reference proteome</keyword>
<dbReference type="InterPro" id="IPR027370">
    <property type="entry name" value="Znf-RING_euk"/>
</dbReference>
<organism evidence="10 11">
    <name type="scientific">Saitoella complicata (strain BCRC 22490 / CBS 7301 / JCM 7358 / NBRC 10748 / NRRL Y-17804)</name>
    <dbReference type="NCBI Taxonomy" id="698492"/>
    <lineage>
        <taxon>Eukaryota</taxon>
        <taxon>Fungi</taxon>
        <taxon>Dikarya</taxon>
        <taxon>Ascomycota</taxon>
        <taxon>Taphrinomycotina</taxon>
        <taxon>Taphrinomycotina incertae sedis</taxon>
        <taxon>Saitoella</taxon>
    </lineage>
</organism>
<dbReference type="PROSITE" id="PS00518">
    <property type="entry name" value="ZF_RING_1"/>
    <property type="match status" value="1"/>
</dbReference>
<comment type="function">
    <text evidence="6">Involved in pre-mRNA splicing.</text>
</comment>
<feature type="domain" description="RING-type" evidence="8">
    <location>
        <begin position="247"/>
        <end position="284"/>
    </location>
</feature>
<dbReference type="OMA" id="ANFRKKP"/>
<keyword evidence="6" id="KW-0747">Spliceosome</keyword>
<keyword evidence="6" id="KW-0539">Nucleus</keyword>
<dbReference type="GO" id="GO:0008270">
    <property type="term" value="F:zinc ion binding"/>
    <property type="evidence" value="ECO:0007669"/>
    <property type="project" value="UniProtKB-KW"/>
</dbReference>
<feature type="domain" description="C3H1-type" evidence="9">
    <location>
        <begin position="173"/>
        <end position="201"/>
    </location>
</feature>
<dbReference type="CDD" id="cd16539">
    <property type="entry name" value="RING-HC_RNF113A_B"/>
    <property type="match status" value="1"/>
</dbReference>
<reference evidence="10 11" key="3">
    <citation type="journal article" date="2015" name="Genome Announc.">
        <title>Draft Genome Sequence of the Archiascomycetous Yeast Saitoella complicata.</title>
        <authorList>
            <person name="Yamauchi K."/>
            <person name="Kondo S."/>
            <person name="Hamamoto M."/>
            <person name="Takahashi Y."/>
            <person name="Ogura Y."/>
            <person name="Hayashi T."/>
            <person name="Nishida H."/>
        </authorList>
    </citation>
    <scope>NUCLEOTIDE SEQUENCE [LARGE SCALE GENOMIC DNA]</scope>
    <source>
        <strain evidence="10 11">NRRL Y-17804</strain>
    </source>
</reference>
<dbReference type="SUPFAM" id="SSF57850">
    <property type="entry name" value="RING/U-box"/>
    <property type="match status" value="1"/>
</dbReference>
<feature type="region of interest" description="Disordered" evidence="7">
    <location>
        <begin position="1"/>
        <end position="107"/>
    </location>
</feature>
<dbReference type="PROSITE" id="PS50103">
    <property type="entry name" value="ZF_C3H1"/>
    <property type="match status" value="1"/>
</dbReference>
<dbReference type="InterPro" id="IPR017907">
    <property type="entry name" value="Znf_RING_CS"/>
</dbReference>
<keyword evidence="6" id="KW-0238">DNA-binding</keyword>
<dbReference type="InterPro" id="IPR001841">
    <property type="entry name" value="Znf_RING"/>
</dbReference>
<feature type="region of interest" description="Disordered" evidence="7">
    <location>
        <begin position="218"/>
        <end position="237"/>
    </location>
</feature>
<keyword evidence="6" id="KW-0507">mRNA processing</keyword>
<comment type="subunit">
    <text evidence="6">Associated with the spliceosome.</text>
</comment>
<dbReference type="Pfam" id="PF00642">
    <property type="entry name" value="zf-CCCH"/>
    <property type="match status" value="1"/>
</dbReference>
<dbReference type="STRING" id="698492.A0A0E9NJ91"/>
<dbReference type="EMBL" id="BACD03000026">
    <property type="protein sequence ID" value="GAO49868.1"/>
    <property type="molecule type" value="Genomic_DNA"/>
</dbReference>
<dbReference type="InterPro" id="IPR000571">
    <property type="entry name" value="Znf_CCCH"/>
</dbReference>
<dbReference type="PANTHER" id="PTHR12930:SF0">
    <property type="entry name" value="RING FINGER PROTEIN 113B"/>
    <property type="match status" value="1"/>
</dbReference>
<evidence type="ECO:0000256" key="7">
    <source>
        <dbReference type="SAM" id="MobiDB-lite"/>
    </source>
</evidence>
<evidence type="ECO:0000313" key="10">
    <source>
        <dbReference type="EMBL" id="GAO49868.1"/>
    </source>
</evidence>
<proteinExistence type="inferred from homology"/>
<dbReference type="SMART" id="SM00356">
    <property type="entry name" value="ZnF_C3H1"/>
    <property type="match status" value="1"/>
</dbReference>
<dbReference type="PROSITE" id="PS50089">
    <property type="entry name" value="ZF_RING_2"/>
    <property type="match status" value="1"/>
</dbReference>
<dbReference type="Pfam" id="PF13445">
    <property type="entry name" value="zf-RING_UBOX"/>
    <property type="match status" value="1"/>
</dbReference>
<evidence type="ECO:0000259" key="9">
    <source>
        <dbReference type="PROSITE" id="PS50103"/>
    </source>
</evidence>
<feature type="compositionally biased region" description="Basic and acidic residues" evidence="7">
    <location>
        <begin position="70"/>
        <end position="93"/>
    </location>
</feature>
<dbReference type="PANTHER" id="PTHR12930">
    <property type="entry name" value="ZINC FINGER PROTEIN 183"/>
    <property type="match status" value="1"/>
</dbReference>
<evidence type="ECO:0000256" key="6">
    <source>
        <dbReference type="RuleBase" id="RU367110"/>
    </source>
</evidence>
<dbReference type="GO" id="GO:0005684">
    <property type="term" value="C:U2-type spliceosomal complex"/>
    <property type="evidence" value="ECO:0007669"/>
    <property type="project" value="TreeGrafter"/>
</dbReference>
<feature type="compositionally biased region" description="Basic residues" evidence="7">
    <location>
        <begin position="12"/>
        <end position="26"/>
    </location>
</feature>
<dbReference type="Proteomes" id="UP000033140">
    <property type="component" value="Unassembled WGS sequence"/>
</dbReference>
<keyword evidence="2 5" id="KW-0479">Metal-binding</keyword>
<dbReference type="InterPro" id="IPR013083">
    <property type="entry name" value="Znf_RING/FYVE/PHD"/>
</dbReference>
<reference evidence="10 11" key="1">
    <citation type="journal article" date="2011" name="J. Gen. Appl. Microbiol.">
        <title>Draft genome sequencing of the enigmatic yeast Saitoella complicata.</title>
        <authorList>
            <person name="Nishida H."/>
            <person name="Hamamoto M."/>
            <person name="Sugiyama J."/>
        </authorList>
    </citation>
    <scope>NUCLEOTIDE SEQUENCE [LARGE SCALE GENOMIC DNA]</scope>
    <source>
        <strain evidence="10 11">NRRL Y-17804</strain>
    </source>
</reference>
<keyword evidence="3 5" id="KW-0863">Zinc-finger</keyword>
<evidence type="ECO:0000313" key="11">
    <source>
        <dbReference type="Proteomes" id="UP000033140"/>
    </source>
</evidence>
<evidence type="ECO:0000256" key="5">
    <source>
        <dbReference type="PROSITE-ProRule" id="PRU00723"/>
    </source>
</evidence>
<dbReference type="InterPro" id="IPR036855">
    <property type="entry name" value="Znf_CCCH_sf"/>
</dbReference>
<dbReference type="SUPFAM" id="SSF90229">
    <property type="entry name" value="CCCH zinc finger"/>
    <property type="match status" value="1"/>
</dbReference>
<dbReference type="AlphaFoldDB" id="A0A0E9NJ91"/>
<evidence type="ECO:0000256" key="2">
    <source>
        <dbReference type="ARBA" id="ARBA00022723"/>
    </source>
</evidence>
<evidence type="ECO:0000259" key="8">
    <source>
        <dbReference type="PROSITE" id="PS50089"/>
    </source>
</evidence>
<dbReference type="GO" id="GO:0034247">
    <property type="term" value="P:snoRNA splicing"/>
    <property type="evidence" value="ECO:0007669"/>
    <property type="project" value="TreeGrafter"/>
</dbReference>
<comment type="similarity">
    <text evidence="1 6">Belongs to the CWC24 family.</text>
</comment>
<sequence>MSDEAPAPIVSFKKRSNNRNTIRKRPASPPPAPKEESSDDEFISDDSGDEERDPAMPRVKKVKRSGGIREGTRRERKVEKEDVGVTYEGDRSKTVTKTNDATRENTESALDAEYLLGKKAAALPPTDTEDGLYRGQASYKPLITPNPDRATSKFTAKGPIKAPTNIRTVTVIDYQPDVCKDYKQTGFCGYGDSCKFLHDRGDYKAGWQLDREWEDVQKKKKAGGEADTTSDDKKKEEEDGEEIPFVCLICRKDYKTPIVTKCGHYFCEGCALQRYRKNVTCLQCGAGTQGIFNVAKGFKKKLEERRRRQEEH</sequence>
<gene>
    <name evidence="10" type="ORF">G7K_4005-t1</name>
</gene>
<dbReference type="InterPro" id="IPR039971">
    <property type="entry name" value="CWC24-like"/>
</dbReference>
<feature type="compositionally biased region" description="Acidic residues" evidence="7">
    <location>
        <begin position="37"/>
        <end position="52"/>
    </location>
</feature>
<accession>A0A0E9NJ91</accession>
<comment type="caution">
    <text evidence="10">The sequence shown here is derived from an EMBL/GenBank/DDBJ whole genome shotgun (WGS) entry which is preliminary data.</text>
</comment>
<keyword evidence="6" id="KW-0508">mRNA splicing</keyword>
<dbReference type="SMART" id="SM00184">
    <property type="entry name" value="RING"/>
    <property type="match status" value="1"/>
</dbReference>
<evidence type="ECO:0000256" key="1">
    <source>
        <dbReference type="ARBA" id="ARBA00009161"/>
    </source>
</evidence>
<dbReference type="GO" id="GO:0006397">
    <property type="term" value="P:mRNA processing"/>
    <property type="evidence" value="ECO:0007669"/>
    <property type="project" value="UniProtKB-KW"/>
</dbReference>
<dbReference type="Gene3D" id="4.10.1000.10">
    <property type="entry name" value="Zinc finger, CCCH-type"/>
    <property type="match status" value="1"/>
</dbReference>
<comment type="subcellular location">
    <subcellularLocation>
        <location evidence="6">Nucleus</location>
    </subcellularLocation>
</comment>